<keyword evidence="1" id="KW-0812">Transmembrane</keyword>
<sequence>MKTINFVLMAVALFASNSMVSVYAARQQ</sequence>
<dbReference type="AlphaFoldDB" id="A0A721ERP4"/>
<proteinExistence type="predicted"/>
<keyword evidence="1" id="KW-0472">Membrane</keyword>
<organism evidence="2">
    <name type="scientific">Salmonella enterica</name>
    <name type="common">Salmonella choleraesuis</name>
    <dbReference type="NCBI Taxonomy" id="28901"/>
    <lineage>
        <taxon>Bacteria</taxon>
        <taxon>Pseudomonadati</taxon>
        <taxon>Pseudomonadota</taxon>
        <taxon>Gammaproteobacteria</taxon>
        <taxon>Enterobacterales</taxon>
        <taxon>Enterobacteriaceae</taxon>
        <taxon>Salmonella</taxon>
    </lineage>
</organism>
<feature type="non-terminal residue" evidence="2">
    <location>
        <position position="28"/>
    </location>
</feature>
<reference evidence="2" key="2">
    <citation type="submission" date="2019-01" db="EMBL/GenBank/DDBJ databases">
        <authorList>
            <consortium name="NCBI Pathogen Detection Project"/>
        </authorList>
    </citation>
    <scope>NUCLEOTIDE SEQUENCE</scope>
    <source>
        <strain evidence="2">CH05.023</strain>
    </source>
</reference>
<evidence type="ECO:0000313" key="2">
    <source>
        <dbReference type="EMBL" id="HAD8246808.1"/>
    </source>
</evidence>
<keyword evidence="1" id="KW-1133">Transmembrane helix</keyword>
<comment type="caution">
    <text evidence="2">The sequence shown here is derived from an EMBL/GenBank/DDBJ whole genome shotgun (WGS) entry which is preliminary data.</text>
</comment>
<reference evidence="2" key="1">
    <citation type="journal article" date="2018" name="Genome Biol.">
        <title>SKESA: strategic k-mer extension for scrupulous assemblies.</title>
        <authorList>
            <person name="Souvorov A."/>
            <person name="Agarwala R."/>
            <person name="Lipman D.J."/>
        </authorList>
    </citation>
    <scope>NUCLEOTIDE SEQUENCE</scope>
    <source>
        <strain evidence="2">CH05.023</strain>
    </source>
</reference>
<dbReference type="EMBL" id="DAAPYP010000028">
    <property type="protein sequence ID" value="HAD8246808.1"/>
    <property type="molecule type" value="Genomic_DNA"/>
</dbReference>
<protein>
    <submittedName>
        <fullName evidence="2">Pili assembly chaperone protein SafB</fullName>
    </submittedName>
</protein>
<gene>
    <name evidence="2" type="ORF">G1240_24300</name>
</gene>
<feature type="transmembrane region" description="Helical" evidence="1">
    <location>
        <begin position="6"/>
        <end position="25"/>
    </location>
</feature>
<evidence type="ECO:0000256" key="1">
    <source>
        <dbReference type="SAM" id="Phobius"/>
    </source>
</evidence>
<name>A0A721ERP4_SALER</name>
<accession>A0A721ERP4</accession>